<evidence type="ECO:0000313" key="2">
    <source>
        <dbReference type="Proteomes" id="UP001058553"/>
    </source>
</evidence>
<gene>
    <name evidence="1" type="ORF">NYP84_16865</name>
</gene>
<reference evidence="1" key="1">
    <citation type="submission" date="2022-07" db="EMBL/GenBank/DDBJ databases">
        <title>Genetic diversity of Erwinia pyrifoliae.</title>
        <authorList>
            <person name="Park D.S."/>
            <person name="Ham H."/>
        </authorList>
    </citation>
    <scope>NUCLEOTIDE SEQUENCE</scope>
    <source>
        <strain evidence="1">CP201486</strain>
    </source>
</reference>
<evidence type="ECO:0000313" key="1">
    <source>
        <dbReference type="EMBL" id="UWS33237.1"/>
    </source>
</evidence>
<proteinExistence type="predicted"/>
<dbReference type="RefSeq" id="WP_259825864.1">
    <property type="nucleotide sequence ID" value="NZ_CP103445.1"/>
</dbReference>
<sequence>MQGGNIKTIINGNPETIKITCDLILHSRGKQGENDNLIAIEMKKKGRREEESESDRKRLIAITRKSFDEIWALDELSLEHVCGYKLGYFIEIDNISRNCKITEFINGEEKEPVI</sequence>
<dbReference type="Proteomes" id="UP001058553">
    <property type="component" value="Chromosome"/>
</dbReference>
<keyword evidence="2" id="KW-1185">Reference proteome</keyword>
<protein>
    <submittedName>
        <fullName evidence="1">Uncharacterized protein</fullName>
    </submittedName>
</protein>
<name>A0ABY5X7P9_ERWPY</name>
<accession>A0ABY5X7P9</accession>
<organism evidence="1 2">
    <name type="scientific">Erwinia pyrifoliae</name>
    <dbReference type="NCBI Taxonomy" id="79967"/>
    <lineage>
        <taxon>Bacteria</taxon>
        <taxon>Pseudomonadati</taxon>
        <taxon>Pseudomonadota</taxon>
        <taxon>Gammaproteobacteria</taxon>
        <taxon>Enterobacterales</taxon>
        <taxon>Erwiniaceae</taxon>
        <taxon>Erwinia</taxon>
    </lineage>
</organism>
<dbReference type="EMBL" id="CP103445">
    <property type="protein sequence ID" value="UWS33237.1"/>
    <property type="molecule type" value="Genomic_DNA"/>
</dbReference>